<protein>
    <recommendedName>
        <fullName evidence="3">Endonuclease/exonuclease/phosphatase domain-containing protein</fullName>
    </recommendedName>
</protein>
<gene>
    <name evidence="1" type="ORF">Dsin_005190</name>
</gene>
<dbReference type="Proteomes" id="UP001281410">
    <property type="component" value="Unassembled WGS sequence"/>
</dbReference>
<dbReference type="PANTHER" id="PTHR33710:SF77">
    <property type="entry name" value="DNASE I-LIKE SUPERFAMILY PROTEIN"/>
    <property type="match status" value="1"/>
</dbReference>
<dbReference type="EMBL" id="JANJYJ010000002">
    <property type="protein sequence ID" value="KAK3225328.1"/>
    <property type="molecule type" value="Genomic_DNA"/>
</dbReference>
<name>A0AAE0AW69_9ROSI</name>
<proteinExistence type="predicted"/>
<reference evidence="1" key="1">
    <citation type="journal article" date="2023" name="Plant J.">
        <title>Genome sequences and population genomics provide insights into the demographic history, inbreeding, and mutation load of two 'living fossil' tree species of Dipteronia.</title>
        <authorList>
            <person name="Feng Y."/>
            <person name="Comes H.P."/>
            <person name="Chen J."/>
            <person name="Zhu S."/>
            <person name="Lu R."/>
            <person name="Zhang X."/>
            <person name="Li P."/>
            <person name="Qiu J."/>
            <person name="Olsen K.M."/>
            <person name="Qiu Y."/>
        </authorList>
    </citation>
    <scope>NUCLEOTIDE SEQUENCE</scope>
    <source>
        <strain evidence="1">NBL</strain>
    </source>
</reference>
<evidence type="ECO:0008006" key="3">
    <source>
        <dbReference type="Google" id="ProtNLM"/>
    </source>
</evidence>
<accession>A0AAE0AW69</accession>
<evidence type="ECO:0000313" key="1">
    <source>
        <dbReference type="EMBL" id="KAK3225328.1"/>
    </source>
</evidence>
<comment type="caution">
    <text evidence="1">The sequence shown here is derived from an EMBL/GenBank/DDBJ whole genome shotgun (WGS) entry which is preliminary data.</text>
</comment>
<sequence length="115" mass="13293">MSYRNKLWRFLGVYGHPDSTQCSHTWILLNRLQGLSALPWLCGGDFNEILQEKEKSGGLPRKEALMDSFRLALDSWGLMDLGFSGPEFTWSYKRDGGDLIHERIHRCVSLMEWMG</sequence>
<dbReference type="SUPFAM" id="SSF56219">
    <property type="entry name" value="DNase I-like"/>
    <property type="match status" value="1"/>
</dbReference>
<evidence type="ECO:0000313" key="2">
    <source>
        <dbReference type="Proteomes" id="UP001281410"/>
    </source>
</evidence>
<dbReference type="PANTHER" id="PTHR33710">
    <property type="entry name" value="BNAC02G09200D PROTEIN"/>
    <property type="match status" value="1"/>
</dbReference>
<dbReference type="InterPro" id="IPR036691">
    <property type="entry name" value="Endo/exonu/phosph_ase_sf"/>
</dbReference>
<organism evidence="1 2">
    <name type="scientific">Dipteronia sinensis</name>
    <dbReference type="NCBI Taxonomy" id="43782"/>
    <lineage>
        <taxon>Eukaryota</taxon>
        <taxon>Viridiplantae</taxon>
        <taxon>Streptophyta</taxon>
        <taxon>Embryophyta</taxon>
        <taxon>Tracheophyta</taxon>
        <taxon>Spermatophyta</taxon>
        <taxon>Magnoliopsida</taxon>
        <taxon>eudicotyledons</taxon>
        <taxon>Gunneridae</taxon>
        <taxon>Pentapetalae</taxon>
        <taxon>rosids</taxon>
        <taxon>malvids</taxon>
        <taxon>Sapindales</taxon>
        <taxon>Sapindaceae</taxon>
        <taxon>Hippocastanoideae</taxon>
        <taxon>Acereae</taxon>
        <taxon>Dipteronia</taxon>
    </lineage>
</organism>
<keyword evidence="2" id="KW-1185">Reference proteome</keyword>
<dbReference type="AlphaFoldDB" id="A0AAE0AW69"/>
<dbReference type="Gene3D" id="3.60.10.10">
    <property type="entry name" value="Endonuclease/exonuclease/phosphatase"/>
    <property type="match status" value="1"/>
</dbReference>